<dbReference type="Pfam" id="PF01926">
    <property type="entry name" value="MMR_HSR1"/>
    <property type="match status" value="1"/>
</dbReference>
<dbReference type="NCBIfam" id="TIGR00231">
    <property type="entry name" value="small_GTP"/>
    <property type="match status" value="1"/>
</dbReference>
<keyword evidence="4" id="KW-0479">Metal-binding</keyword>
<dbReference type="PROSITE" id="PS51706">
    <property type="entry name" value="G_ENGB"/>
    <property type="match status" value="1"/>
</dbReference>
<dbReference type="GO" id="GO:0005525">
    <property type="term" value="F:GTP binding"/>
    <property type="evidence" value="ECO:0007669"/>
    <property type="project" value="UniProtKB-KW"/>
</dbReference>
<name>A0A369KD89_9BACT</name>
<reference evidence="11 12" key="1">
    <citation type="submission" date="2018-07" db="EMBL/GenBank/DDBJ databases">
        <title>Comparative genomics of the Candidatus Parilichlamydiaceae reveals evidence of convergent evolution and genome reduction in the phylum Chlamydiae.</title>
        <authorList>
            <person name="Taylor-Brown A."/>
            <person name="Polkinghorne A."/>
        </authorList>
    </citation>
    <scope>NUCLEOTIDE SEQUENCE [LARGE SCALE GENOMIC DNA]</scope>
    <source>
        <strain evidence="11 12">Hat2</strain>
    </source>
</reference>
<accession>A0A369KD89</accession>
<keyword evidence="6" id="KW-0460">Magnesium</keyword>
<dbReference type="Proteomes" id="UP000253816">
    <property type="component" value="Unassembled WGS sequence"/>
</dbReference>
<keyword evidence="8" id="KW-0717">Septation</keyword>
<dbReference type="InterPro" id="IPR005225">
    <property type="entry name" value="Small_GTP-bd"/>
</dbReference>
<dbReference type="GO" id="GO:0046872">
    <property type="term" value="F:metal ion binding"/>
    <property type="evidence" value="ECO:0007669"/>
    <property type="project" value="UniProtKB-KW"/>
</dbReference>
<evidence type="ECO:0000313" key="12">
    <source>
        <dbReference type="Proteomes" id="UP000253816"/>
    </source>
</evidence>
<dbReference type="RefSeq" id="WP_114544012.1">
    <property type="nucleotide sequence ID" value="NZ_QQBG01000002.1"/>
</dbReference>
<keyword evidence="9" id="KW-0131">Cell cycle</keyword>
<dbReference type="CDD" id="cd01876">
    <property type="entry name" value="YihA_EngB"/>
    <property type="match status" value="1"/>
</dbReference>
<dbReference type="GO" id="GO:0000917">
    <property type="term" value="P:division septum assembly"/>
    <property type="evidence" value="ECO:0007669"/>
    <property type="project" value="UniProtKB-KW"/>
</dbReference>
<feature type="domain" description="EngB-type G" evidence="10">
    <location>
        <begin position="31"/>
        <end position="201"/>
    </location>
</feature>
<dbReference type="Gene3D" id="3.40.50.300">
    <property type="entry name" value="P-loop containing nucleotide triphosphate hydrolases"/>
    <property type="match status" value="1"/>
</dbReference>
<comment type="caution">
    <text evidence="11">The sequence shown here is derived from an EMBL/GenBank/DDBJ whole genome shotgun (WGS) entry which is preliminary data.</text>
</comment>
<dbReference type="InterPro" id="IPR019987">
    <property type="entry name" value="GTP-bd_ribosome_bio_YsxC"/>
</dbReference>
<sequence length="207" mass="23553">MYNLSSLFGEIRKVCDTLSPLEDERLTRHLKKPKIVLLGRSNVGKSTLLNRLCGQQLVRSSKTPGSSQAFSVFTLGHSTLLIDTPGYGFTKAPLKQKEKWTRAWNRYLDTDDPTRIFLLLIDSKVGPKEQDLASLHWLQAKQIPFLLALTKCDRSTQRERKQWDTIWLSLDIPKASILPCSIKDASSWKRLRQAIGQTLSEVLHATH</sequence>
<gene>
    <name evidence="11" type="ORF">HAT2_00018</name>
</gene>
<evidence type="ECO:0000256" key="9">
    <source>
        <dbReference type="ARBA" id="ARBA00023306"/>
    </source>
</evidence>
<dbReference type="AlphaFoldDB" id="A0A369KD89"/>
<dbReference type="NCBIfam" id="TIGR03598">
    <property type="entry name" value="GTPase_YsxC"/>
    <property type="match status" value="1"/>
</dbReference>
<keyword evidence="5" id="KW-0547">Nucleotide-binding</keyword>
<comment type="cofactor">
    <cofactor evidence="1">
        <name>Mg(2+)</name>
        <dbReference type="ChEBI" id="CHEBI:18420"/>
    </cofactor>
</comment>
<keyword evidence="7" id="KW-0342">GTP-binding</keyword>
<evidence type="ECO:0000256" key="6">
    <source>
        <dbReference type="ARBA" id="ARBA00022842"/>
    </source>
</evidence>
<comment type="similarity">
    <text evidence="2">Belongs to the TRAFAC class TrmE-Era-EngA-EngB-Septin-like GTPase superfamily. EngB GTPase family.</text>
</comment>
<evidence type="ECO:0000256" key="5">
    <source>
        <dbReference type="ARBA" id="ARBA00022741"/>
    </source>
</evidence>
<evidence type="ECO:0000256" key="4">
    <source>
        <dbReference type="ARBA" id="ARBA00022723"/>
    </source>
</evidence>
<evidence type="ECO:0000256" key="7">
    <source>
        <dbReference type="ARBA" id="ARBA00023134"/>
    </source>
</evidence>
<evidence type="ECO:0000259" key="10">
    <source>
        <dbReference type="PROSITE" id="PS51706"/>
    </source>
</evidence>
<keyword evidence="12" id="KW-1185">Reference proteome</keyword>
<organism evidence="11 12">
    <name type="scientific">Candidatus Similichlamydia laticola</name>
    <dbReference type="NCBI Taxonomy" id="2170265"/>
    <lineage>
        <taxon>Bacteria</taxon>
        <taxon>Pseudomonadati</taxon>
        <taxon>Chlamydiota</taxon>
        <taxon>Chlamydiia</taxon>
        <taxon>Parachlamydiales</taxon>
        <taxon>Candidatus Parilichlamydiaceae</taxon>
        <taxon>Candidatus Similichlamydia</taxon>
    </lineage>
</organism>
<dbReference type="OrthoDB" id="9804921at2"/>
<dbReference type="InterPro" id="IPR006073">
    <property type="entry name" value="GTP-bd"/>
</dbReference>
<dbReference type="EMBL" id="QQBG01000002">
    <property type="protein sequence ID" value="RDB31868.1"/>
    <property type="molecule type" value="Genomic_DNA"/>
</dbReference>
<evidence type="ECO:0000256" key="2">
    <source>
        <dbReference type="ARBA" id="ARBA00009638"/>
    </source>
</evidence>
<evidence type="ECO:0000256" key="3">
    <source>
        <dbReference type="ARBA" id="ARBA00022618"/>
    </source>
</evidence>
<dbReference type="PANTHER" id="PTHR11649:SF13">
    <property type="entry name" value="ENGB-TYPE G DOMAIN-CONTAINING PROTEIN"/>
    <property type="match status" value="1"/>
</dbReference>
<keyword evidence="3" id="KW-0132">Cell division</keyword>
<evidence type="ECO:0000256" key="1">
    <source>
        <dbReference type="ARBA" id="ARBA00001946"/>
    </source>
</evidence>
<dbReference type="InterPro" id="IPR027417">
    <property type="entry name" value="P-loop_NTPase"/>
</dbReference>
<dbReference type="InterPro" id="IPR030393">
    <property type="entry name" value="G_ENGB_dom"/>
</dbReference>
<protein>
    <submittedName>
        <fullName evidence="11">GTP-binding protein EngB</fullName>
    </submittedName>
</protein>
<evidence type="ECO:0000256" key="8">
    <source>
        <dbReference type="ARBA" id="ARBA00023210"/>
    </source>
</evidence>
<evidence type="ECO:0000313" key="11">
    <source>
        <dbReference type="EMBL" id="RDB31868.1"/>
    </source>
</evidence>
<proteinExistence type="inferred from homology"/>
<dbReference type="PANTHER" id="PTHR11649">
    <property type="entry name" value="MSS1/TRME-RELATED GTP-BINDING PROTEIN"/>
    <property type="match status" value="1"/>
</dbReference>
<dbReference type="SUPFAM" id="SSF52540">
    <property type="entry name" value="P-loop containing nucleoside triphosphate hydrolases"/>
    <property type="match status" value="1"/>
</dbReference>